<evidence type="ECO:0000256" key="10">
    <source>
        <dbReference type="ARBA" id="ARBA00032441"/>
    </source>
</evidence>
<keyword evidence="9" id="KW-0460">Magnesium</keyword>
<proteinExistence type="inferred from homology"/>
<name>A0A2T8HSE5_9RHOB</name>
<dbReference type="PANTHER" id="PTHR33540:SF2">
    <property type="entry name" value="TRNA THREONYLCARBAMOYLADENOSINE BIOSYNTHESIS PROTEIN TSAE"/>
    <property type="match status" value="1"/>
</dbReference>
<keyword evidence="7" id="KW-0547">Nucleotide-binding</keyword>
<dbReference type="PANTHER" id="PTHR33540">
    <property type="entry name" value="TRNA THREONYLCARBAMOYLADENOSINE BIOSYNTHESIS PROTEIN TSAE"/>
    <property type="match status" value="1"/>
</dbReference>
<evidence type="ECO:0000313" key="11">
    <source>
        <dbReference type="EMBL" id="PVH28366.1"/>
    </source>
</evidence>
<evidence type="ECO:0000313" key="12">
    <source>
        <dbReference type="Proteomes" id="UP000245911"/>
    </source>
</evidence>
<dbReference type="EMBL" id="QDKM01000005">
    <property type="protein sequence ID" value="PVH28366.1"/>
    <property type="molecule type" value="Genomic_DNA"/>
</dbReference>
<keyword evidence="5" id="KW-0819">tRNA processing</keyword>
<dbReference type="RefSeq" id="WP_116558815.1">
    <property type="nucleotide sequence ID" value="NZ_QDKM01000005.1"/>
</dbReference>
<comment type="caution">
    <text evidence="11">The sequence shown here is derived from an EMBL/GenBank/DDBJ whole genome shotgun (WGS) entry which is preliminary data.</text>
</comment>
<dbReference type="Proteomes" id="UP000245911">
    <property type="component" value="Unassembled WGS sequence"/>
</dbReference>
<keyword evidence="12" id="KW-1185">Reference proteome</keyword>
<evidence type="ECO:0000256" key="7">
    <source>
        <dbReference type="ARBA" id="ARBA00022741"/>
    </source>
</evidence>
<sequence>MNTVHAPIFLPDPEATSALAQALAPLLRAGDCLLLEGQIGAGKTHFARALIQEFTAEDVPSPTFTLVQTYDAPEFEIWHADLYRLSHPDEAIELGLIEAFETALCLIEWPEKLGDDAPKQALTLQLVPESEGRRVEFLSPAPQWQQRLKALDDV</sequence>
<dbReference type="GO" id="GO:0005524">
    <property type="term" value="F:ATP binding"/>
    <property type="evidence" value="ECO:0007669"/>
    <property type="project" value="UniProtKB-KW"/>
</dbReference>
<dbReference type="InterPro" id="IPR003442">
    <property type="entry name" value="T6A_TsaE"/>
</dbReference>
<dbReference type="GO" id="GO:0016740">
    <property type="term" value="F:transferase activity"/>
    <property type="evidence" value="ECO:0007669"/>
    <property type="project" value="UniProtKB-KW"/>
</dbReference>
<dbReference type="Pfam" id="PF02367">
    <property type="entry name" value="TsaE"/>
    <property type="match status" value="1"/>
</dbReference>
<evidence type="ECO:0000256" key="6">
    <source>
        <dbReference type="ARBA" id="ARBA00022723"/>
    </source>
</evidence>
<evidence type="ECO:0000256" key="1">
    <source>
        <dbReference type="ARBA" id="ARBA00004496"/>
    </source>
</evidence>
<evidence type="ECO:0000256" key="5">
    <source>
        <dbReference type="ARBA" id="ARBA00022694"/>
    </source>
</evidence>
<dbReference type="InterPro" id="IPR027417">
    <property type="entry name" value="P-loop_NTPase"/>
</dbReference>
<evidence type="ECO:0000256" key="3">
    <source>
        <dbReference type="ARBA" id="ARBA00019010"/>
    </source>
</evidence>
<keyword evidence="8" id="KW-0067">ATP-binding</keyword>
<organism evidence="11 12">
    <name type="scientific">Pararhodobacter oceanensis</name>
    <dbReference type="NCBI Taxonomy" id="2172121"/>
    <lineage>
        <taxon>Bacteria</taxon>
        <taxon>Pseudomonadati</taxon>
        <taxon>Pseudomonadota</taxon>
        <taxon>Alphaproteobacteria</taxon>
        <taxon>Rhodobacterales</taxon>
        <taxon>Paracoccaceae</taxon>
        <taxon>Pararhodobacter</taxon>
    </lineage>
</organism>
<dbReference type="NCBIfam" id="TIGR00150">
    <property type="entry name" value="T6A_YjeE"/>
    <property type="match status" value="1"/>
</dbReference>
<dbReference type="GO" id="GO:0046872">
    <property type="term" value="F:metal ion binding"/>
    <property type="evidence" value="ECO:0007669"/>
    <property type="project" value="UniProtKB-KW"/>
</dbReference>
<keyword evidence="4" id="KW-0963">Cytoplasm</keyword>
<keyword evidence="11" id="KW-0808">Transferase</keyword>
<dbReference type="GO" id="GO:0005737">
    <property type="term" value="C:cytoplasm"/>
    <property type="evidence" value="ECO:0007669"/>
    <property type="project" value="UniProtKB-SubCell"/>
</dbReference>
<dbReference type="SUPFAM" id="SSF52540">
    <property type="entry name" value="P-loop containing nucleoside triphosphate hydrolases"/>
    <property type="match status" value="1"/>
</dbReference>
<accession>A0A2T8HSE5</accession>
<dbReference type="AlphaFoldDB" id="A0A2T8HSE5"/>
<keyword evidence="6" id="KW-0479">Metal-binding</keyword>
<dbReference type="OrthoDB" id="9800307at2"/>
<dbReference type="GO" id="GO:0002949">
    <property type="term" value="P:tRNA threonylcarbamoyladenosine modification"/>
    <property type="evidence" value="ECO:0007669"/>
    <property type="project" value="InterPro"/>
</dbReference>
<evidence type="ECO:0000256" key="2">
    <source>
        <dbReference type="ARBA" id="ARBA00007599"/>
    </source>
</evidence>
<evidence type="ECO:0000256" key="8">
    <source>
        <dbReference type="ARBA" id="ARBA00022840"/>
    </source>
</evidence>
<evidence type="ECO:0000256" key="4">
    <source>
        <dbReference type="ARBA" id="ARBA00022490"/>
    </source>
</evidence>
<protein>
    <recommendedName>
        <fullName evidence="3">tRNA threonylcarbamoyladenosine biosynthesis protein TsaE</fullName>
    </recommendedName>
    <alternativeName>
        <fullName evidence="10">t(6)A37 threonylcarbamoyladenosine biosynthesis protein TsaE</fullName>
    </alternativeName>
</protein>
<comment type="subcellular location">
    <subcellularLocation>
        <location evidence="1">Cytoplasm</location>
    </subcellularLocation>
</comment>
<comment type="similarity">
    <text evidence="2">Belongs to the TsaE family.</text>
</comment>
<reference evidence="11 12" key="1">
    <citation type="submission" date="2018-04" db="EMBL/GenBank/DDBJ databases">
        <title>Pararhodobacter oceanense sp. nov., isolated from marine intertidal sediment.</title>
        <authorList>
            <person name="Wang X.-L."/>
            <person name="Du Z.-J."/>
        </authorList>
    </citation>
    <scope>NUCLEOTIDE SEQUENCE [LARGE SCALE GENOMIC DNA]</scope>
    <source>
        <strain evidence="11 12">AM505</strain>
    </source>
</reference>
<dbReference type="Gene3D" id="3.40.50.300">
    <property type="entry name" value="P-loop containing nucleotide triphosphate hydrolases"/>
    <property type="match status" value="1"/>
</dbReference>
<gene>
    <name evidence="11" type="ORF">DDE20_12355</name>
</gene>
<evidence type="ECO:0000256" key="9">
    <source>
        <dbReference type="ARBA" id="ARBA00022842"/>
    </source>
</evidence>